<dbReference type="GO" id="GO:0005886">
    <property type="term" value="C:plasma membrane"/>
    <property type="evidence" value="ECO:0007669"/>
    <property type="project" value="UniProtKB-SubCell"/>
</dbReference>
<dbReference type="InterPro" id="IPR017871">
    <property type="entry name" value="ABC_transporter-like_CS"/>
</dbReference>
<feature type="domain" description="ABC transmembrane type-1" evidence="9">
    <location>
        <begin position="28"/>
        <end position="310"/>
    </location>
</feature>
<keyword evidence="5 7" id="KW-1133">Transmembrane helix</keyword>
<reference evidence="10 11" key="1">
    <citation type="submission" date="2019-11" db="EMBL/GenBank/DDBJ databases">
        <title>Comparative genomics of hydrocarbon-degrading Desulfosarcina strains.</title>
        <authorList>
            <person name="Watanabe M."/>
            <person name="Kojima H."/>
            <person name="Fukui M."/>
        </authorList>
    </citation>
    <scope>NUCLEOTIDE SEQUENCE [LARGE SCALE GENOMIC DNA]</scope>
    <source>
        <strain evidence="10 11">PL12</strain>
    </source>
</reference>
<dbReference type="SUPFAM" id="SSF52540">
    <property type="entry name" value="P-loop containing nucleoside triphosphate hydrolases"/>
    <property type="match status" value="1"/>
</dbReference>
<dbReference type="InterPro" id="IPR003439">
    <property type="entry name" value="ABC_transporter-like_ATP-bd"/>
</dbReference>
<dbReference type="PROSITE" id="PS50929">
    <property type="entry name" value="ABC_TM1F"/>
    <property type="match status" value="1"/>
</dbReference>
<feature type="domain" description="ABC transporter" evidence="8">
    <location>
        <begin position="344"/>
        <end position="577"/>
    </location>
</feature>
<dbReference type="Gene3D" id="1.20.1560.10">
    <property type="entry name" value="ABC transporter type 1, transmembrane domain"/>
    <property type="match status" value="1"/>
</dbReference>
<keyword evidence="11" id="KW-1185">Reference proteome</keyword>
<dbReference type="PANTHER" id="PTHR43394">
    <property type="entry name" value="ATP-DEPENDENT PERMEASE MDL1, MITOCHONDRIAL"/>
    <property type="match status" value="1"/>
</dbReference>
<evidence type="ECO:0000256" key="3">
    <source>
        <dbReference type="ARBA" id="ARBA00022741"/>
    </source>
</evidence>
<keyword evidence="6 7" id="KW-0472">Membrane</keyword>
<evidence type="ECO:0000256" key="1">
    <source>
        <dbReference type="ARBA" id="ARBA00004651"/>
    </source>
</evidence>
<dbReference type="PROSITE" id="PS50893">
    <property type="entry name" value="ABC_TRANSPORTER_2"/>
    <property type="match status" value="1"/>
</dbReference>
<evidence type="ECO:0000256" key="6">
    <source>
        <dbReference type="ARBA" id="ARBA00023136"/>
    </source>
</evidence>
<dbReference type="GO" id="GO:0015421">
    <property type="term" value="F:ABC-type oligopeptide transporter activity"/>
    <property type="evidence" value="ECO:0007669"/>
    <property type="project" value="TreeGrafter"/>
</dbReference>
<dbReference type="InterPro" id="IPR027417">
    <property type="entry name" value="P-loop_NTPase"/>
</dbReference>
<feature type="transmembrane region" description="Helical" evidence="7">
    <location>
        <begin position="63"/>
        <end position="81"/>
    </location>
</feature>
<dbReference type="InterPro" id="IPR039421">
    <property type="entry name" value="Type_1_exporter"/>
</dbReference>
<organism evidence="10 11">
    <name type="scientific">Desulfosarcina alkanivorans</name>
    <dbReference type="NCBI Taxonomy" id="571177"/>
    <lineage>
        <taxon>Bacteria</taxon>
        <taxon>Pseudomonadati</taxon>
        <taxon>Thermodesulfobacteriota</taxon>
        <taxon>Desulfobacteria</taxon>
        <taxon>Desulfobacterales</taxon>
        <taxon>Desulfosarcinaceae</taxon>
        <taxon>Desulfosarcina</taxon>
    </lineage>
</organism>
<evidence type="ECO:0000256" key="5">
    <source>
        <dbReference type="ARBA" id="ARBA00022989"/>
    </source>
</evidence>
<dbReference type="InterPro" id="IPR011527">
    <property type="entry name" value="ABC1_TM_dom"/>
</dbReference>
<keyword evidence="4 10" id="KW-0067">ATP-binding</keyword>
<keyword evidence="2 7" id="KW-0812">Transmembrane</keyword>
<dbReference type="InterPro" id="IPR036640">
    <property type="entry name" value="ABC1_TM_sf"/>
</dbReference>
<dbReference type="Proteomes" id="UP000427906">
    <property type="component" value="Chromosome"/>
</dbReference>
<comment type="subcellular location">
    <subcellularLocation>
        <location evidence="1">Cell membrane</location>
        <topology evidence="1">Multi-pass membrane protein</topology>
    </subcellularLocation>
</comment>
<gene>
    <name evidence="10" type="ORF">DSCA_64930</name>
</gene>
<dbReference type="PROSITE" id="PS00211">
    <property type="entry name" value="ABC_TRANSPORTER_1"/>
    <property type="match status" value="1"/>
</dbReference>
<evidence type="ECO:0000313" key="10">
    <source>
        <dbReference type="EMBL" id="BBO72563.1"/>
    </source>
</evidence>
<dbReference type="GO" id="GO:0005524">
    <property type="term" value="F:ATP binding"/>
    <property type="evidence" value="ECO:0007669"/>
    <property type="project" value="UniProtKB-KW"/>
</dbReference>
<dbReference type="EMBL" id="AP021874">
    <property type="protein sequence ID" value="BBO72563.1"/>
    <property type="molecule type" value="Genomic_DNA"/>
</dbReference>
<keyword evidence="3" id="KW-0547">Nucleotide-binding</keyword>
<dbReference type="AlphaFoldDB" id="A0A5K7YX83"/>
<protein>
    <submittedName>
        <fullName evidence="10">ABC transporter ATP-binding protein</fullName>
    </submittedName>
</protein>
<dbReference type="KEGG" id="dalk:DSCA_64930"/>
<name>A0A5K7YX83_9BACT</name>
<evidence type="ECO:0000259" key="9">
    <source>
        <dbReference type="PROSITE" id="PS50929"/>
    </source>
</evidence>
<dbReference type="Pfam" id="PF00005">
    <property type="entry name" value="ABC_tran"/>
    <property type="match status" value="1"/>
</dbReference>
<feature type="transmembrane region" description="Helical" evidence="7">
    <location>
        <begin position="168"/>
        <end position="185"/>
    </location>
</feature>
<sequence>MKHLFNIEVRDRHRRILALIKKNSGRLVMAAACSLMISAATTATGYLIKPVIDDIFVNRDTTGLIVMPLLVIVVFLINGLGRYGQEYFMNYVGEDIIRRLRNQLYDHIQDLSLAFFQKARTGTLMSRITNDVNILKSMVSTAVTSSMRDIATIVGLTGVIFYQNWRMAIIAFFVLPVAFWPIFILGRKVRRVSTGCQEAMASLSAFLHETFAGSKIVKAFGMEQHEKRRFFDQTRQLFNLEIKGVKVRALSSPIMEFFGGLGIAFVIWYGGSEVVAGKTTPGTFMSFLACVLLLYDPVRKLSHLNNTIQQGMAAADRVFDIIETPCDIQDSAAPQSIVPGPHQVSFEKVRFSYGNQDVLKGIDLKVDHGQVLALVGMSGGGKSTLANLIPRFFDVTGGCIRIDGTDIRDYALANLRSQIAIVTQDPILFNETVRDNITYGRPDATEEQIVAAARAAFAHDFIQRFPNGYDTMIGELGGRLSGGEKQRLCIARALIKNAPILILDEATSSLDSEAESVVQKALENLMHGRTTVVIAHRLSTIASADHIAVIVGGRIVEEGTHETLLSANGEYRKLYSMQYAAGKKNALSAELEV</sequence>
<evidence type="ECO:0000256" key="4">
    <source>
        <dbReference type="ARBA" id="ARBA00022840"/>
    </source>
</evidence>
<accession>A0A5K7YX83</accession>
<dbReference type="RefSeq" id="WP_331457141.1">
    <property type="nucleotide sequence ID" value="NZ_AP021874.1"/>
</dbReference>
<evidence type="ECO:0000313" key="11">
    <source>
        <dbReference type="Proteomes" id="UP000427906"/>
    </source>
</evidence>
<evidence type="ECO:0000256" key="2">
    <source>
        <dbReference type="ARBA" id="ARBA00022692"/>
    </source>
</evidence>
<proteinExistence type="predicted"/>
<evidence type="ECO:0000259" key="8">
    <source>
        <dbReference type="PROSITE" id="PS50893"/>
    </source>
</evidence>
<dbReference type="SMART" id="SM00382">
    <property type="entry name" value="AAA"/>
    <property type="match status" value="1"/>
</dbReference>
<dbReference type="CDD" id="cd18552">
    <property type="entry name" value="ABC_6TM_MsbA_like"/>
    <property type="match status" value="1"/>
</dbReference>
<dbReference type="Gene3D" id="3.40.50.300">
    <property type="entry name" value="P-loop containing nucleotide triphosphate hydrolases"/>
    <property type="match status" value="1"/>
</dbReference>
<dbReference type="GO" id="GO:0090374">
    <property type="term" value="P:oligopeptide export from mitochondrion"/>
    <property type="evidence" value="ECO:0007669"/>
    <property type="project" value="TreeGrafter"/>
</dbReference>
<feature type="transmembrane region" description="Helical" evidence="7">
    <location>
        <begin position="27"/>
        <end position="48"/>
    </location>
</feature>
<dbReference type="PANTHER" id="PTHR43394:SF1">
    <property type="entry name" value="ATP-BINDING CASSETTE SUB-FAMILY B MEMBER 10, MITOCHONDRIAL"/>
    <property type="match status" value="1"/>
</dbReference>
<dbReference type="InterPro" id="IPR003593">
    <property type="entry name" value="AAA+_ATPase"/>
</dbReference>
<dbReference type="FunFam" id="3.40.50.300:FF:000218">
    <property type="entry name" value="Multidrug ABC transporter ATP-binding protein"/>
    <property type="match status" value="1"/>
</dbReference>
<evidence type="ECO:0000256" key="7">
    <source>
        <dbReference type="SAM" id="Phobius"/>
    </source>
</evidence>
<dbReference type="GO" id="GO:0016887">
    <property type="term" value="F:ATP hydrolysis activity"/>
    <property type="evidence" value="ECO:0007669"/>
    <property type="project" value="InterPro"/>
</dbReference>
<dbReference type="Pfam" id="PF00664">
    <property type="entry name" value="ABC_membrane"/>
    <property type="match status" value="1"/>
</dbReference>
<dbReference type="SUPFAM" id="SSF90123">
    <property type="entry name" value="ABC transporter transmembrane region"/>
    <property type="match status" value="1"/>
</dbReference>